<dbReference type="InterPro" id="IPR017183">
    <property type="entry name" value="Sigma54_dep_tscrpt_act_RtcR"/>
</dbReference>
<protein>
    <submittedName>
        <fullName evidence="4">RNA repair transcriptional activator RtcR</fullName>
    </submittedName>
</protein>
<dbReference type="Pfam" id="PF00158">
    <property type="entry name" value="Sigma54_activat"/>
    <property type="match status" value="1"/>
</dbReference>
<keyword evidence="1" id="KW-0547">Nucleotide-binding</keyword>
<gene>
    <name evidence="4" type="primary">rtcR</name>
    <name evidence="4" type="ORF">L4923_22125</name>
</gene>
<dbReference type="InterPro" id="IPR003593">
    <property type="entry name" value="AAA+_ATPase"/>
</dbReference>
<evidence type="ECO:0000259" key="3">
    <source>
        <dbReference type="PROSITE" id="PS50045"/>
    </source>
</evidence>
<dbReference type="SMART" id="SM00382">
    <property type="entry name" value="AAA"/>
    <property type="match status" value="1"/>
</dbReference>
<keyword evidence="5" id="KW-1185">Reference proteome</keyword>
<dbReference type="Proteomes" id="UP001201701">
    <property type="component" value="Unassembled WGS sequence"/>
</dbReference>
<dbReference type="PROSITE" id="PS50045">
    <property type="entry name" value="SIGMA54_INTERACT_4"/>
    <property type="match status" value="1"/>
</dbReference>
<proteinExistence type="predicted"/>
<organism evidence="4 5">
    <name type="scientific">Mesorhizobium retamae</name>
    <dbReference type="NCBI Taxonomy" id="2912854"/>
    <lineage>
        <taxon>Bacteria</taxon>
        <taxon>Pseudomonadati</taxon>
        <taxon>Pseudomonadota</taxon>
        <taxon>Alphaproteobacteria</taxon>
        <taxon>Hyphomicrobiales</taxon>
        <taxon>Phyllobacteriaceae</taxon>
        <taxon>Mesorhizobium</taxon>
    </lineage>
</organism>
<evidence type="ECO:0000256" key="2">
    <source>
        <dbReference type="ARBA" id="ARBA00022840"/>
    </source>
</evidence>
<reference evidence="4 5" key="1">
    <citation type="submission" date="2022-02" db="EMBL/GenBank/DDBJ databases">
        <title>Draft genome sequence of Mezorhizobium retamae strain IRAMC:0171 isolated from Retama raetam nodules.</title>
        <authorList>
            <person name="Bengaied R."/>
            <person name="Sbissi I."/>
            <person name="Huber K."/>
            <person name="Ghodbane F."/>
            <person name="Nouioui I."/>
            <person name="Tarhouni M."/>
            <person name="Gtari M."/>
        </authorList>
    </citation>
    <scope>NUCLEOTIDE SEQUENCE [LARGE SCALE GENOMIC DNA]</scope>
    <source>
        <strain evidence="4 5">IRAMC:0171</strain>
    </source>
</reference>
<dbReference type="InterPro" id="IPR009715">
    <property type="entry name" value="RtcR"/>
</dbReference>
<dbReference type="InterPro" id="IPR002078">
    <property type="entry name" value="Sigma_54_int"/>
</dbReference>
<keyword evidence="2" id="KW-0067">ATP-binding</keyword>
<dbReference type="Gene3D" id="3.40.50.300">
    <property type="entry name" value="P-loop containing nucleotide triphosphate hydrolases"/>
    <property type="match status" value="1"/>
</dbReference>
<dbReference type="Pfam" id="PF06956">
    <property type="entry name" value="RtcR"/>
    <property type="match status" value="1"/>
</dbReference>
<feature type="domain" description="Sigma-54 factor interaction" evidence="3">
    <location>
        <begin position="186"/>
        <end position="424"/>
    </location>
</feature>
<dbReference type="PANTHER" id="PTHR32071">
    <property type="entry name" value="TRANSCRIPTIONAL REGULATORY PROTEIN"/>
    <property type="match status" value="1"/>
</dbReference>
<comment type="caution">
    <text evidence="4">The sequence shown here is derived from an EMBL/GenBank/DDBJ whole genome shotgun (WGS) entry which is preliminary data.</text>
</comment>
<name>A0ABS9QJZ2_9HYPH</name>
<dbReference type="NCBIfam" id="NF038308">
    <property type="entry name" value="RNA_repair_RtcR"/>
    <property type="match status" value="1"/>
</dbReference>
<dbReference type="RefSeq" id="WP_239369186.1">
    <property type="nucleotide sequence ID" value="NZ_JAKREW010000028.1"/>
</dbReference>
<dbReference type="PIRSF" id="PIRSF037354">
    <property type="entry name" value="Txn_actvtr_RtcR"/>
    <property type="match status" value="1"/>
</dbReference>
<dbReference type="InterPro" id="IPR027417">
    <property type="entry name" value="P-loop_NTPase"/>
</dbReference>
<accession>A0ABS9QJZ2</accession>
<evidence type="ECO:0000313" key="5">
    <source>
        <dbReference type="Proteomes" id="UP001201701"/>
    </source>
</evidence>
<dbReference type="EMBL" id="JAKREW010000028">
    <property type="protein sequence ID" value="MCG7507740.1"/>
    <property type="molecule type" value="Genomic_DNA"/>
</dbReference>
<dbReference type="CDD" id="cd00009">
    <property type="entry name" value="AAA"/>
    <property type="match status" value="1"/>
</dbReference>
<dbReference type="PANTHER" id="PTHR32071:SF14">
    <property type="entry name" value="TRANSCRIPTIONAL REGULATORY PROTEIN RTCR"/>
    <property type="match status" value="1"/>
</dbReference>
<dbReference type="SUPFAM" id="SSF52540">
    <property type="entry name" value="P-loop containing nucleoside triphosphate hydrolases"/>
    <property type="match status" value="1"/>
</dbReference>
<dbReference type="Gene3D" id="1.10.8.60">
    <property type="match status" value="1"/>
</dbReference>
<sequence length="536" mass="59287">MRRRVVIGFLGTTLDMGRGGRWQRWRPTVALCQQPELFIDRLELIHGSGSAAGLAAQVTADINEISPATEVRSHVIDFKDPWDFSEVYTSLHAFARGYAFDPDREDYLVNITTGTHVAQICWFLLTEAHFIPARLLQLSPPKDRGESGNVAGSYSIIDLDLSRYDAIATRFAAEREEATSFLKSGIATRNPSFNSMIDQIEKVAIRSRAPVLLTGPTGAGKSQLAKRIYELKKAQHQVSGAFIEVNCATLRGDQAMSTLFGHVKGAFTGAQAARAGLMKAADKGVLFLDEIGELGADEQAMCLRAIEEKRFLPVGADQDVASDFQLLAGTNRDLAIAVNEGRFREDLFARLNLWTFRLPALKDRREDIEPNLDFELKRFSELEGQSVSFNKEARNLYLAFAMAPDAAWRANFRDLSASVTRMATLAPEGRINEETVRDEIGRLRQIWAPAETDAAPGKSLLAILGADRVEAIDPFDRTQLANVIDVCRESGSISAAGRKLFAVSRLQKKSGNDADRLRKYLIRFGLTFEELTSAPV</sequence>
<evidence type="ECO:0000256" key="1">
    <source>
        <dbReference type="ARBA" id="ARBA00022741"/>
    </source>
</evidence>
<evidence type="ECO:0000313" key="4">
    <source>
        <dbReference type="EMBL" id="MCG7507740.1"/>
    </source>
</evidence>